<keyword evidence="3" id="KW-1185">Reference proteome</keyword>
<comment type="caution">
    <text evidence="2">The sequence shown here is derived from an EMBL/GenBank/DDBJ whole genome shotgun (WGS) entry which is preliminary data.</text>
</comment>
<evidence type="ECO:0000259" key="1">
    <source>
        <dbReference type="Pfam" id="PF03184"/>
    </source>
</evidence>
<dbReference type="GO" id="GO:0003676">
    <property type="term" value="F:nucleic acid binding"/>
    <property type="evidence" value="ECO:0007669"/>
    <property type="project" value="InterPro"/>
</dbReference>
<dbReference type="AlphaFoldDB" id="A0AAV4BFA3"/>
<organism evidence="2 3">
    <name type="scientific">Plakobranchus ocellatus</name>
    <dbReference type="NCBI Taxonomy" id="259542"/>
    <lineage>
        <taxon>Eukaryota</taxon>
        <taxon>Metazoa</taxon>
        <taxon>Spiralia</taxon>
        <taxon>Lophotrochozoa</taxon>
        <taxon>Mollusca</taxon>
        <taxon>Gastropoda</taxon>
        <taxon>Heterobranchia</taxon>
        <taxon>Euthyneura</taxon>
        <taxon>Panpulmonata</taxon>
        <taxon>Sacoglossa</taxon>
        <taxon>Placobranchoidea</taxon>
        <taxon>Plakobranchidae</taxon>
        <taxon>Plakobranchus</taxon>
    </lineage>
</organism>
<gene>
    <name evidence="2" type="ORF">PoB_004441200</name>
</gene>
<dbReference type="InterPro" id="IPR004875">
    <property type="entry name" value="DDE_SF_endonuclease_dom"/>
</dbReference>
<reference evidence="2 3" key="1">
    <citation type="journal article" date="2021" name="Elife">
        <title>Chloroplast acquisition without the gene transfer in kleptoplastic sea slugs, Plakobranchus ocellatus.</title>
        <authorList>
            <person name="Maeda T."/>
            <person name="Takahashi S."/>
            <person name="Yoshida T."/>
            <person name="Shimamura S."/>
            <person name="Takaki Y."/>
            <person name="Nagai Y."/>
            <person name="Toyoda A."/>
            <person name="Suzuki Y."/>
            <person name="Arimoto A."/>
            <person name="Ishii H."/>
            <person name="Satoh N."/>
            <person name="Nishiyama T."/>
            <person name="Hasebe M."/>
            <person name="Maruyama T."/>
            <person name="Minagawa J."/>
            <person name="Obokata J."/>
            <person name="Shigenobu S."/>
        </authorList>
    </citation>
    <scope>NUCLEOTIDE SEQUENCE [LARGE SCALE GENOMIC DNA]</scope>
</reference>
<dbReference type="Pfam" id="PF03184">
    <property type="entry name" value="DDE_1"/>
    <property type="match status" value="1"/>
</dbReference>
<sequence length="194" mass="21394">MANQDSSTGAGSRKGILSWVSRAQRECKQQGSVLSTGRVSLTTLKELGYLLRANGLQHRPHLIWNCDETNLQFSHKPAKVVARKGQSVLARTSNSKQSHTVLACVNAAGVVMPPFCVVRGKTEAAVSSYSVADAPDGTYWSWQEKAWMTELLGDEWFGNVFLKNCGPERPQILILDSHNSHECVNLLTELVRKT</sequence>
<dbReference type="EMBL" id="BLXT01004907">
    <property type="protein sequence ID" value="GFO17907.1"/>
    <property type="molecule type" value="Genomic_DNA"/>
</dbReference>
<name>A0AAV4BFA3_9GAST</name>
<protein>
    <submittedName>
        <fullName evidence="2">Jerky protein homolog-like</fullName>
    </submittedName>
</protein>
<dbReference type="Proteomes" id="UP000735302">
    <property type="component" value="Unassembled WGS sequence"/>
</dbReference>
<evidence type="ECO:0000313" key="2">
    <source>
        <dbReference type="EMBL" id="GFO17907.1"/>
    </source>
</evidence>
<evidence type="ECO:0000313" key="3">
    <source>
        <dbReference type="Proteomes" id="UP000735302"/>
    </source>
</evidence>
<feature type="domain" description="DDE-1" evidence="1">
    <location>
        <begin position="97"/>
        <end position="186"/>
    </location>
</feature>
<proteinExistence type="predicted"/>
<accession>A0AAV4BFA3</accession>